<dbReference type="PANTHER" id="PTHR46111:SF1">
    <property type="entry name" value="RIBOSOMAL RNA SMALL SUBUNIT METHYLTRANSFERASE I"/>
    <property type="match status" value="1"/>
</dbReference>
<keyword evidence="1 6" id="KW-0963">Cytoplasm</keyword>
<name>A0A928DQT9_9BACT</name>
<keyword evidence="5 6" id="KW-0949">S-adenosyl-L-methionine</keyword>
<reference evidence="8" key="1">
    <citation type="submission" date="2019-04" db="EMBL/GenBank/DDBJ databases">
        <title>Evolution of Biomass-Degrading Anaerobic Consortia Revealed by Metagenomics.</title>
        <authorList>
            <person name="Peng X."/>
        </authorList>
    </citation>
    <scope>NUCLEOTIDE SEQUENCE</scope>
    <source>
        <strain evidence="8">SIG66</strain>
    </source>
</reference>
<gene>
    <name evidence="6 8" type="primary">rsmI</name>
    <name evidence="8" type="ORF">E7027_04685</name>
</gene>
<evidence type="ECO:0000313" key="8">
    <source>
        <dbReference type="EMBL" id="MBE6421409.1"/>
    </source>
</evidence>
<feature type="domain" description="Tetrapyrrole methylase" evidence="7">
    <location>
        <begin position="1"/>
        <end position="200"/>
    </location>
</feature>
<keyword evidence="4 6" id="KW-0808">Transferase</keyword>
<dbReference type="PIRSF" id="PIRSF005917">
    <property type="entry name" value="MTase_YraL"/>
    <property type="match status" value="1"/>
</dbReference>
<dbReference type="CDD" id="cd11648">
    <property type="entry name" value="RsmI"/>
    <property type="match status" value="1"/>
</dbReference>
<dbReference type="SUPFAM" id="SSF53790">
    <property type="entry name" value="Tetrapyrrole methylase"/>
    <property type="match status" value="1"/>
</dbReference>
<evidence type="ECO:0000259" key="7">
    <source>
        <dbReference type="Pfam" id="PF00590"/>
    </source>
</evidence>
<dbReference type="Gene3D" id="3.40.1010.10">
    <property type="entry name" value="Cobalt-precorrin-4 Transmethylase, Domain 1"/>
    <property type="match status" value="1"/>
</dbReference>
<evidence type="ECO:0000256" key="3">
    <source>
        <dbReference type="ARBA" id="ARBA00022603"/>
    </source>
</evidence>
<evidence type="ECO:0000256" key="5">
    <source>
        <dbReference type="ARBA" id="ARBA00022691"/>
    </source>
</evidence>
<dbReference type="GO" id="GO:0070677">
    <property type="term" value="F:rRNA (cytosine-2'-O-)-methyltransferase activity"/>
    <property type="evidence" value="ECO:0007669"/>
    <property type="project" value="UniProtKB-UniRule"/>
</dbReference>
<dbReference type="EC" id="2.1.1.198" evidence="6"/>
<evidence type="ECO:0000256" key="6">
    <source>
        <dbReference type="HAMAP-Rule" id="MF_01877"/>
    </source>
</evidence>
<dbReference type="InterPro" id="IPR008189">
    <property type="entry name" value="rRNA_ssu_MeTfrase_I"/>
</dbReference>
<protein>
    <recommendedName>
        <fullName evidence="6">Ribosomal RNA small subunit methyltransferase I</fullName>
        <ecNumber evidence="6">2.1.1.198</ecNumber>
    </recommendedName>
    <alternativeName>
        <fullName evidence="6">16S rRNA 2'-O-ribose C1402 methyltransferase</fullName>
    </alternativeName>
    <alternativeName>
        <fullName evidence="6">rRNA (cytidine-2'-O-)-methyltransferase RsmI</fullName>
    </alternativeName>
</protein>
<comment type="caution">
    <text evidence="8">The sequence shown here is derived from an EMBL/GenBank/DDBJ whole genome shotgun (WGS) entry which is preliminary data.</text>
</comment>
<dbReference type="PANTHER" id="PTHR46111">
    <property type="entry name" value="RIBOSOMAL RNA SMALL SUBUNIT METHYLTRANSFERASE I"/>
    <property type="match status" value="1"/>
</dbReference>
<dbReference type="InterPro" id="IPR035996">
    <property type="entry name" value="4pyrrol_Methylase_sf"/>
</dbReference>
<dbReference type="Proteomes" id="UP000725649">
    <property type="component" value="Unassembled WGS sequence"/>
</dbReference>
<dbReference type="Gene3D" id="3.30.950.10">
    <property type="entry name" value="Methyltransferase, Cobalt-precorrin-4 Transmethylase, Domain 2"/>
    <property type="match status" value="1"/>
</dbReference>
<evidence type="ECO:0000313" key="9">
    <source>
        <dbReference type="Proteomes" id="UP000725649"/>
    </source>
</evidence>
<dbReference type="NCBIfam" id="TIGR00096">
    <property type="entry name" value="16S rRNA (cytidine(1402)-2'-O)-methyltransferase"/>
    <property type="match status" value="1"/>
</dbReference>
<organism evidence="8 9">
    <name type="scientific">Candidatus Avelusimicrobium gallicola</name>
    <dbReference type="NCBI Taxonomy" id="2562704"/>
    <lineage>
        <taxon>Bacteria</taxon>
        <taxon>Pseudomonadati</taxon>
        <taxon>Elusimicrobiota</taxon>
        <taxon>Elusimicrobia</taxon>
        <taxon>Elusimicrobiales</taxon>
        <taxon>Elusimicrobiaceae</taxon>
        <taxon>Candidatus Avelusimicrobium</taxon>
    </lineage>
</organism>
<comment type="similarity">
    <text evidence="6">Belongs to the methyltransferase superfamily. RsmI family.</text>
</comment>
<proteinExistence type="inferred from homology"/>
<dbReference type="InterPro" id="IPR014777">
    <property type="entry name" value="4pyrrole_Mease_sub1"/>
</dbReference>
<evidence type="ECO:0000256" key="1">
    <source>
        <dbReference type="ARBA" id="ARBA00022490"/>
    </source>
</evidence>
<keyword evidence="2 6" id="KW-0698">rRNA processing</keyword>
<sequence>MLYIVPTPIGNLQDITLRALETLKTADAVLCEDTRRTQILLSHFGFSKPLYRYNENDDRSVEKCLEALKNGKNCALVSDCGTPCISDPGWKLVKRAVEEGIKVSSLPGPSAVACALAGAGITGGAFTFLGFLPRKPGKAAKLISAAYALNHPVVLYESPYRVVKMLELISKTLGEQTPMVLARELSKVYEEWLRGTAQTLAEELGKKTKVQGEFVMIIDRPHTEEEEEPQDAQNPYF</sequence>
<dbReference type="HAMAP" id="MF_01877">
    <property type="entry name" value="16SrRNA_methyltr_I"/>
    <property type="match status" value="1"/>
</dbReference>
<comment type="subcellular location">
    <subcellularLocation>
        <location evidence="6">Cytoplasm</location>
    </subcellularLocation>
</comment>
<evidence type="ECO:0000256" key="2">
    <source>
        <dbReference type="ARBA" id="ARBA00022552"/>
    </source>
</evidence>
<comment type="function">
    <text evidence="6">Catalyzes the 2'-O-methylation of the ribose of cytidine 1402 (C1402) in 16S rRNA.</text>
</comment>
<dbReference type="AlphaFoldDB" id="A0A928DQT9"/>
<dbReference type="InterPro" id="IPR000878">
    <property type="entry name" value="4pyrrol_Mease"/>
</dbReference>
<dbReference type="Pfam" id="PF00590">
    <property type="entry name" value="TP_methylase"/>
    <property type="match status" value="1"/>
</dbReference>
<dbReference type="EMBL" id="SUVG01000005">
    <property type="protein sequence ID" value="MBE6421409.1"/>
    <property type="molecule type" value="Genomic_DNA"/>
</dbReference>
<dbReference type="InterPro" id="IPR014776">
    <property type="entry name" value="4pyrrole_Mease_sub2"/>
</dbReference>
<dbReference type="FunFam" id="3.40.1010.10:FF:000007">
    <property type="entry name" value="Ribosomal RNA small subunit methyltransferase I"/>
    <property type="match status" value="1"/>
</dbReference>
<keyword evidence="3 6" id="KW-0489">Methyltransferase</keyword>
<accession>A0A928DQT9</accession>
<dbReference type="GO" id="GO:0005737">
    <property type="term" value="C:cytoplasm"/>
    <property type="evidence" value="ECO:0007669"/>
    <property type="project" value="UniProtKB-SubCell"/>
</dbReference>
<evidence type="ECO:0000256" key="4">
    <source>
        <dbReference type="ARBA" id="ARBA00022679"/>
    </source>
</evidence>
<comment type="catalytic activity">
    <reaction evidence="6">
        <text>cytidine(1402) in 16S rRNA + S-adenosyl-L-methionine = 2'-O-methylcytidine(1402) in 16S rRNA + S-adenosyl-L-homocysteine + H(+)</text>
        <dbReference type="Rhea" id="RHEA:42924"/>
        <dbReference type="Rhea" id="RHEA-COMP:10285"/>
        <dbReference type="Rhea" id="RHEA-COMP:10286"/>
        <dbReference type="ChEBI" id="CHEBI:15378"/>
        <dbReference type="ChEBI" id="CHEBI:57856"/>
        <dbReference type="ChEBI" id="CHEBI:59789"/>
        <dbReference type="ChEBI" id="CHEBI:74495"/>
        <dbReference type="ChEBI" id="CHEBI:82748"/>
        <dbReference type="EC" id="2.1.1.198"/>
    </reaction>
</comment>